<organism evidence="2 3">
    <name type="scientific">Bacillus mycoides</name>
    <dbReference type="NCBI Taxonomy" id="1405"/>
    <lineage>
        <taxon>Bacteria</taxon>
        <taxon>Bacillati</taxon>
        <taxon>Bacillota</taxon>
        <taxon>Bacilli</taxon>
        <taxon>Bacillales</taxon>
        <taxon>Bacillaceae</taxon>
        <taxon>Bacillus</taxon>
        <taxon>Bacillus cereus group</taxon>
    </lineage>
</organism>
<dbReference type="EMBL" id="LRPH01000103">
    <property type="protein sequence ID" value="KWU54291.1"/>
    <property type="molecule type" value="Genomic_DNA"/>
</dbReference>
<dbReference type="RefSeq" id="WP_060752010.1">
    <property type="nucleotide sequence ID" value="NZ_LRPH01000103.1"/>
</dbReference>
<keyword evidence="1" id="KW-0812">Transmembrane</keyword>
<evidence type="ECO:0000313" key="3">
    <source>
        <dbReference type="Proteomes" id="UP000065797"/>
    </source>
</evidence>
<accession>A0A109FT44</accession>
<keyword evidence="1" id="KW-0472">Membrane</keyword>
<evidence type="ECO:0000256" key="1">
    <source>
        <dbReference type="SAM" id="Phobius"/>
    </source>
</evidence>
<dbReference type="Proteomes" id="UP000065797">
    <property type="component" value="Unassembled WGS sequence"/>
</dbReference>
<dbReference type="Pfam" id="PF14286">
    <property type="entry name" value="DHHW"/>
    <property type="match status" value="1"/>
</dbReference>
<proteinExistence type="predicted"/>
<reference evidence="2 3" key="1">
    <citation type="submission" date="2016-01" db="EMBL/GenBank/DDBJ databases">
        <authorList>
            <person name="McClelland M."/>
            <person name="Jain A."/>
            <person name="Saraogi P."/>
            <person name="Mendelson R."/>
            <person name="Westerman R."/>
            <person name="SanMiguel P."/>
            <person name="Csonka L."/>
        </authorList>
    </citation>
    <scope>NUCLEOTIDE SEQUENCE [LARGE SCALE GENOMIC DNA]</scope>
    <source>
        <strain evidence="2 3">PE8-15</strain>
    </source>
</reference>
<gene>
    <name evidence="2" type="ORF">AWW70_26975</name>
</gene>
<protein>
    <recommendedName>
        <fullName evidence="4">DHHW protein</fullName>
    </recommendedName>
</protein>
<name>A0A109FT44_BACMY</name>
<keyword evidence="1" id="KW-1133">Transmembrane helix</keyword>
<dbReference type="AlphaFoldDB" id="A0A109FT44"/>
<evidence type="ECO:0008006" key="4">
    <source>
        <dbReference type="Google" id="ProtNLM"/>
    </source>
</evidence>
<comment type="caution">
    <text evidence="2">The sequence shown here is derived from an EMBL/GenBank/DDBJ whole genome shotgun (WGS) entry which is preliminary data.</text>
</comment>
<feature type="transmembrane region" description="Helical" evidence="1">
    <location>
        <begin position="12"/>
        <end position="30"/>
    </location>
</feature>
<evidence type="ECO:0000313" key="2">
    <source>
        <dbReference type="EMBL" id="KWU54291.1"/>
    </source>
</evidence>
<sequence>MNQYEKIYKHTMAGLLTLFIGGMFSVNLLTPNKTFSDEENRKLEQFPAFSFQNLTEKKFTSNYEKYISDQFAFRDFWINVKSDMDYTLGKKENNGVYIGKDGFLLQKFSKPKEQDVNSKIEAINDFHLANPNVKMQVMLVPTAISILENKLPNYVSHSDELTYINKVKKSLDKDINFIDVYPVLSSKKDEYIYYKTDHHWTTKGAYYAYQELGENMNFTPNKDGSFNIKQITNSFYGSLYSKAGFKNIDPDSIELYEQKKATKYKVEYIDESKTSTSLYEMENIKKKDKYTVFFNGNHPLIKIKTDNTNGKKLLVVKDSYANSLLPFLLPHFSEIHIVDLRYYTDSLNMLVQKNKINDMLVLYNGNTFFEDTSINDLSE</sequence>
<dbReference type="InterPro" id="IPR025945">
    <property type="entry name" value="DHHW"/>
</dbReference>